<gene>
    <name evidence="2" type="ORF">DFR76_101647</name>
</gene>
<feature type="chain" id="PRO_5039296736" description="Secreted protein" evidence="1">
    <location>
        <begin position="20"/>
        <end position="150"/>
    </location>
</feature>
<keyword evidence="3" id="KW-1185">Reference proteome</keyword>
<proteinExistence type="predicted"/>
<dbReference type="AlphaFoldDB" id="A0A370IEF8"/>
<dbReference type="EMBL" id="QQBC01000001">
    <property type="protein sequence ID" value="RDI69109.1"/>
    <property type="molecule type" value="Genomic_DNA"/>
</dbReference>
<name>A0A370IEF8_9NOCA</name>
<protein>
    <recommendedName>
        <fullName evidence="4">Secreted protein</fullName>
    </recommendedName>
</protein>
<dbReference type="Proteomes" id="UP000254869">
    <property type="component" value="Unassembled WGS sequence"/>
</dbReference>
<accession>A0A370IEF8</accession>
<sequence>MRKFITRSALAAVTGSVCAAVSGVAAAGPGPDAFAPLVTVGTYDRGGAITCAGYLDVIGDVYPGQQPGPAMVMLKSHFAGVSPRCLVGGTVTWTNLDSGATGSKNWELSGFDGPGAPTAVYFDPGPGRFTFTVDSSTWCVPSRGQMTVPA</sequence>
<dbReference type="RefSeq" id="WP_067991097.1">
    <property type="nucleotide sequence ID" value="NZ_QQBC01000001.1"/>
</dbReference>
<organism evidence="2 3">
    <name type="scientific">Nocardia pseudobrasiliensis</name>
    <dbReference type="NCBI Taxonomy" id="45979"/>
    <lineage>
        <taxon>Bacteria</taxon>
        <taxon>Bacillati</taxon>
        <taxon>Actinomycetota</taxon>
        <taxon>Actinomycetes</taxon>
        <taxon>Mycobacteriales</taxon>
        <taxon>Nocardiaceae</taxon>
        <taxon>Nocardia</taxon>
    </lineage>
</organism>
<comment type="caution">
    <text evidence="2">The sequence shown here is derived from an EMBL/GenBank/DDBJ whole genome shotgun (WGS) entry which is preliminary data.</text>
</comment>
<dbReference type="STRING" id="1210086.GCA_001613105_00501"/>
<evidence type="ECO:0000256" key="1">
    <source>
        <dbReference type="SAM" id="SignalP"/>
    </source>
</evidence>
<keyword evidence="1" id="KW-0732">Signal</keyword>
<reference evidence="2 3" key="1">
    <citation type="submission" date="2018-07" db="EMBL/GenBank/DDBJ databases">
        <title>Genomic Encyclopedia of Type Strains, Phase IV (KMG-IV): sequencing the most valuable type-strain genomes for metagenomic binning, comparative biology and taxonomic classification.</title>
        <authorList>
            <person name="Goeker M."/>
        </authorList>
    </citation>
    <scope>NUCLEOTIDE SEQUENCE [LARGE SCALE GENOMIC DNA]</scope>
    <source>
        <strain evidence="2 3">DSM 44290</strain>
    </source>
</reference>
<evidence type="ECO:0008006" key="4">
    <source>
        <dbReference type="Google" id="ProtNLM"/>
    </source>
</evidence>
<evidence type="ECO:0000313" key="3">
    <source>
        <dbReference type="Proteomes" id="UP000254869"/>
    </source>
</evidence>
<evidence type="ECO:0000313" key="2">
    <source>
        <dbReference type="EMBL" id="RDI69109.1"/>
    </source>
</evidence>
<feature type="signal peptide" evidence="1">
    <location>
        <begin position="1"/>
        <end position="19"/>
    </location>
</feature>